<evidence type="ECO:0000256" key="5">
    <source>
        <dbReference type="SAM" id="MobiDB-lite"/>
    </source>
</evidence>
<proteinExistence type="predicted"/>
<keyword evidence="3" id="KW-0804">Transcription</keyword>
<feature type="domain" description="BHLH" evidence="6">
    <location>
        <begin position="182"/>
        <end position="250"/>
    </location>
</feature>
<dbReference type="SUPFAM" id="SSF47459">
    <property type="entry name" value="HLH, helix-loop-helix DNA-binding domain"/>
    <property type="match status" value="1"/>
</dbReference>
<dbReference type="EMBL" id="QGKY02000164">
    <property type="protein sequence ID" value="KAF2592995.1"/>
    <property type="molecule type" value="Genomic_DNA"/>
</dbReference>
<name>A0A8S9KEV3_BRACR</name>
<keyword evidence="4" id="KW-0539">Nucleus</keyword>
<dbReference type="InterPro" id="IPR024097">
    <property type="entry name" value="bHLH_ZIP_TF"/>
</dbReference>
<comment type="subcellular location">
    <subcellularLocation>
        <location evidence="1">Nucleus</location>
    </subcellularLocation>
</comment>
<dbReference type="Pfam" id="PF00010">
    <property type="entry name" value="HLH"/>
    <property type="match status" value="1"/>
</dbReference>
<feature type="compositionally biased region" description="Basic and acidic residues" evidence="5">
    <location>
        <begin position="163"/>
        <end position="172"/>
    </location>
</feature>
<protein>
    <recommendedName>
        <fullName evidence="6">BHLH domain-containing protein</fullName>
    </recommendedName>
</protein>
<feature type="compositionally biased region" description="Low complexity" evidence="5">
    <location>
        <begin position="111"/>
        <end position="126"/>
    </location>
</feature>
<dbReference type="GO" id="GO:0046983">
    <property type="term" value="F:protein dimerization activity"/>
    <property type="evidence" value="ECO:0007669"/>
    <property type="project" value="InterPro"/>
</dbReference>
<dbReference type="GO" id="GO:0005634">
    <property type="term" value="C:nucleus"/>
    <property type="evidence" value="ECO:0007669"/>
    <property type="project" value="UniProtKB-SubCell"/>
</dbReference>
<evidence type="ECO:0000256" key="4">
    <source>
        <dbReference type="ARBA" id="ARBA00023242"/>
    </source>
</evidence>
<evidence type="ECO:0000256" key="1">
    <source>
        <dbReference type="ARBA" id="ARBA00004123"/>
    </source>
</evidence>
<dbReference type="PANTHER" id="PTHR12565:SF409">
    <property type="entry name" value="BHLH DOMAIN-CONTAINING PROTEIN"/>
    <property type="match status" value="1"/>
</dbReference>
<feature type="region of interest" description="Disordered" evidence="5">
    <location>
        <begin position="106"/>
        <end position="175"/>
    </location>
</feature>
<dbReference type="PROSITE" id="PS50888">
    <property type="entry name" value="BHLH"/>
    <property type="match status" value="1"/>
</dbReference>
<dbReference type="InterPro" id="IPR011598">
    <property type="entry name" value="bHLH_dom"/>
</dbReference>
<dbReference type="PANTHER" id="PTHR12565">
    <property type="entry name" value="STEROL REGULATORY ELEMENT-BINDING PROTEIN"/>
    <property type="match status" value="1"/>
</dbReference>
<dbReference type="Gene3D" id="4.10.280.10">
    <property type="entry name" value="Helix-loop-helix DNA-binding domain"/>
    <property type="match status" value="1"/>
</dbReference>
<comment type="caution">
    <text evidence="7">The sequence shown here is derived from an EMBL/GenBank/DDBJ whole genome shotgun (WGS) entry which is preliminary data.</text>
</comment>
<gene>
    <name evidence="7" type="ORF">F2Q70_00044048</name>
</gene>
<keyword evidence="2" id="KW-0805">Transcription regulation</keyword>
<organism evidence="7">
    <name type="scientific">Brassica cretica</name>
    <name type="common">Mustard</name>
    <dbReference type="NCBI Taxonomy" id="69181"/>
    <lineage>
        <taxon>Eukaryota</taxon>
        <taxon>Viridiplantae</taxon>
        <taxon>Streptophyta</taxon>
        <taxon>Embryophyta</taxon>
        <taxon>Tracheophyta</taxon>
        <taxon>Spermatophyta</taxon>
        <taxon>Magnoliopsida</taxon>
        <taxon>eudicotyledons</taxon>
        <taxon>Gunneridae</taxon>
        <taxon>Pentapetalae</taxon>
        <taxon>rosids</taxon>
        <taxon>malvids</taxon>
        <taxon>Brassicales</taxon>
        <taxon>Brassicaceae</taxon>
        <taxon>Brassiceae</taxon>
        <taxon>Brassica</taxon>
    </lineage>
</organism>
<evidence type="ECO:0000313" key="7">
    <source>
        <dbReference type="EMBL" id="KAF2592995.1"/>
    </source>
</evidence>
<evidence type="ECO:0000256" key="3">
    <source>
        <dbReference type="ARBA" id="ARBA00023163"/>
    </source>
</evidence>
<evidence type="ECO:0000259" key="6">
    <source>
        <dbReference type="PROSITE" id="PS50888"/>
    </source>
</evidence>
<dbReference type="InterPro" id="IPR036638">
    <property type="entry name" value="HLH_DNA-bd_sf"/>
</dbReference>
<sequence length="312" mass="34776">MDLTGEFEARSYGGGATREATRLESLHLGDEFRQLALPPENAGGFTALLELPPTQAVNLLRFTDSPSSSSQAAAVTGIAPPPLHSYGTLTFPSNSVLMERAARFSTEHHQNGNVSGTSSVPSNSSVKTEPAETDSSQAVNNRSGKRKDSDKKAKSSTKKKRNKSSEENEKLPYVHVRARRGQATDSHSLAERARREKINARMKLLQELVPGCDKVCLSDINVFWWIKVCFGVHLLVDKWEKKVASLVWKVWKNGSLMDGSFNGTAMQVVWPHQVTETEQSYHHRQLQQPQQWPFDGLNQRAWGKEEDQDHGQ</sequence>
<dbReference type="AlphaFoldDB" id="A0A8S9KEV3"/>
<accession>A0A8S9KEV3</accession>
<evidence type="ECO:0000256" key="2">
    <source>
        <dbReference type="ARBA" id="ARBA00023015"/>
    </source>
</evidence>
<reference evidence="7" key="1">
    <citation type="submission" date="2019-12" db="EMBL/GenBank/DDBJ databases">
        <title>Genome sequencing and annotation of Brassica cretica.</title>
        <authorList>
            <person name="Studholme D.J."/>
            <person name="Sarris P.F."/>
        </authorList>
    </citation>
    <scope>NUCLEOTIDE SEQUENCE</scope>
    <source>
        <strain evidence="7">PFS-102/07</strain>
        <tissue evidence="7">Leaf</tissue>
    </source>
</reference>
<dbReference type="GO" id="GO:0003700">
    <property type="term" value="F:DNA-binding transcription factor activity"/>
    <property type="evidence" value="ECO:0007669"/>
    <property type="project" value="TreeGrafter"/>
</dbReference>